<sequence length="334" mass="36289">MTNQPELADLTSVGADGVPVCNACQWHCALPPGTTGRCQMRSGSAEGIVLHNHGLIAGASIGPIEDHRLWHFFPDSLVLAIGGWGYATVTDQGRGPYGSIPLDPAKQRKLEANRAANFALERLCRGVVWAFGEPAVNHEYVRGLIQLSRAASRYTAIVTTGAMTLEALDQFGHYLDGMNLDLRGFSAASYARLGGLPDWRQVLAVAERTRHHWKCHMEVTTRIHHGVNDSVDELRALVGWIKEALGAHTPWHVLPGDAGSETSAATMRARRLGMEHGLQYVYGSEPNQATRCPACHHTLITRTGGVSRLVGLNGSACGECGHESRLHLSIFKQR</sequence>
<dbReference type="InterPro" id="IPR034457">
    <property type="entry name" value="Organic_radical-activating"/>
</dbReference>
<evidence type="ECO:0000256" key="3">
    <source>
        <dbReference type="ARBA" id="ARBA00022691"/>
    </source>
</evidence>
<keyword evidence="5" id="KW-0408">Iron</keyword>
<evidence type="ECO:0000256" key="6">
    <source>
        <dbReference type="ARBA" id="ARBA00023014"/>
    </source>
</evidence>
<name>A0A2A6RGA3_9CHLR</name>
<dbReference type="PANTHER" id="PTHR30352:SF5">
    <property type="entry name" value="PYRUVATE FORMATE-LYASE 1-ACTIVATING ENZYME"/>
    <property type="match status" value="1"/>
</dbReference>
<accession>A0A2A6RGA3</accession>
<dbReference type="InterPro" id="IPR013785">
    <property type="entry name" value="Aldolase_TIM"/>
</dbReference>
<comment type="cofactor">
    <cofactor evidence="1">
        <name>[4Fe-4S] cluster</name>
        <dbReference type="ChEBI" id="CHEBI:49883"/>
    </cofactor>
</comment>
<evidence type="ECO:0000256" key="2">
    <source>
        <dbReference type="ARBA" id="ARBA00022485"/>
    </source>
</evidence>
<dbReference type="AlphaFoldDB" id="A0A2A6RGA3"/>
<dbReference type="Gene3D" id="3.20.20.70">
    <property type="entry name" value="Aldolase class I"/>
    <property type="match status" value="1"/>
</dbReference>
<evidence type="ECO:0000313" key="7">
    <source>
        <dbReference type="EMBL" id="PDW02097.1"/>
    </source>
</evidence>
<dbReference type="OrthoDB" id="9778883at2"/>
<proteinExistence type="predicted"/>
<reference evidence="8" key="1">
    <citation type="submission" date="2017-08" db="EMBL/GenBank/DDBJ databases">
        <authorList>
            <person name="Grouzdev D.S."/>
            <person name="Gaisin V.A."/>
            <person name="Rysina M.S."/>
            <person name="Gorlenko V.M."/>
        </authorList>
    </citation>
    <scope>NUCLEOTIDE SEQUENCE [LARGE SCALE GENOMIC DNA]</scope>
    <source>
        <strain evidence="8">Kir15-3F</strain>
    </source>
</reference>
<dbReference type="EMBL" id="NQWI01000088">
    <property type="protein sequence ID" value="PDW02097.1"/>
    <property type="molecule type" value="Genomic_DNA"/>
</dbReference>
<evidence type="ECO:0000256" key="1">
    <source>
        <dbReference type="ARBA" id="ARBA00001966"/>
    </source>
</evidence>
<dbReference type="InterPro" id="IPR058240">
    <property type="entry name" value="rSAM_sf"/>
</dbReference>
<dbReference type="Proteomes" id="UP000220527">
    <property type="component" value="Unassembled WGS sequence"/>
</dbReference>
<dbReference type="SUPFAM" id="SSF102114">
    <property type="entry name" value="Radical SAM enzymes"/>
    <property type="match status" value="1"/>
</dbReference>
<keyword evidence="3" id="KW-0949">S-adenosyl-L-methionine</keyword>
<evidence type="ECO:0000256" key="5">
    <source>
        <dbReference type="ARBA" id="ARBA00023004"/>
    </source>
</evidence>
<gene>
    <name evidence="7" type="ORF">CJ255_15730</name>
</gene>
<evidence type="ECO:0000256" key="4">
    <source>
        <dbReference type="ARBA" id="ARBA00022723"/>
    </source>
</evidence>
<comment type="caution">
    <text evidence="7">The sequence shown here is derived from an EMBL/GenBank/DDBJ whole genome shotgun (WGS) entry which is preliminary data.</text>
</comment>
<evidence type="ECO:0000313" key="8">
    <source>
        <dbReference type="Proteomes" id="UP000220527"/>
    </source>
</evidence>
<keyword evidence="8" id="KW-1185">Reference proteome</keyword>
<keyword evidence="6" id="KW-0411">Iron-sulfur</keyword>
<protein>
    <submittedName>
        <fullName evidence="7">Radical SAM protein</fullName>
    </submittedName>
</protein>
<organism evidence="7 8">
    <name type="scientific">Candidatus Viridilinea mediisalina</name>
    <dbReference type="NCBI Taxonomy" id="2024553"/>
    <lineage>
        <taxon>Bacteria</taxon>
        <taxon>Bacillati</taxon>
        <taxon>Chloroflexota</taxon>
        <taxon>Chloroflexia</taxon>
        <taxon>Chloroflexales</taxon>
        <taxon>Chloroflexineae</taxon>
        <taxon>Oscillochloridaceae</taxon>
        <taxon>Candidatus Viridilinea</taxon>
    </lineage>
</organism>
<keyword evidence="4" id="KW-0479">Metal-binding</keyword>
<dbReference type="GO" id="GO:0046872">
    <property type="term" value="F:metal ion binding"/>
    <property type="evidence" value="ECO:0007669"/>
    <property type="project" value="UniProtKB-KW"/>
</dbReference>
<dbReference type="GO" id="GO:0051539">
    <property type="term" value="F:4 iron, 4 sulfur cluster binding"/>
    <property type="evidence" value="ECO:0007669"/>
    <property type="project" value="UniProtKB-KW"/>
</dbReference>
<keyword evidence="2" id="KW-0004">4Fe-4S</keyword>
<dbReference type="RefSeq" id="WP_097645052.1">
    <property type="nucleotide sequence ID" value="NZ_NQWI01000088.1"/>
</dbReference>
<dbReference type="PANTHER" id="PTHR30352">
    <property type="entry name" value="PYRUVATE FORMATE-LYASE-ACTIVATING ENZYME"/>
    <property type="match status" value="1"/>
</dbReference>